<accession>A0A2J7ZTY3</accession>
<reference evidence="1 2" key="1">
    <citation type="journal article" date="2017" name="Mol. Biol. Evol.">
        <title>The 4-celled Tetrabaena socialis nuclear genome reveals the essential components for genetic control of cell number at the origin of multicellularity in the volvocine lineage.</title>
        <authorList>
            <person name="Featherston J."/>
            <person name="Arakaki Y."/>
            <person name="Hanschen E.R."/>
            <person name="Ferris P.J."/>
            <person name="Michod R.E."/>
            <person name="Olson B.J.S.C."/>
            <person name="Nozaki H."/>
            <person name="Durand P.M."/>
        </authorList>
    </citation>
    <scope>NUCLEOTIDE SEQUENCE [LARGE SCALE GENOMIC DNA]</scope>
    <source>
        <strain evidence="1 2">NIES-571</strain>
    </source>
</reference>
<evidence type="ECO:0000313" key="1">
    <source>
        <dbReference type="EMBL" id="PNH03731.1"/>
    </source>
</evidence>
<sequence>MPGTRVSDSFDTDADVTMLPVLSHWRRANSAAFVPACIKLCGLMRLRQLPEDYLLCTWPHIPWFVPLGRREHAFGVPE</sequence>
<proteinExistence type="predicted"/>
<comment type="caution">
    <text evidence="1">The sequence shown here is derived from an EMBL/GenBank/DDBJ whole genome shotgun (WGS) entry which is preliminary data.</text>
</comment>
<organism evidence="1 2">
    <name type="scientific">Tetrabaena socialis</name>
    <dbReference type="NCBI Taxonomy" id="47790"/>
    <lineage>
        <taxon>Eukaryota</taxon>
        <taxon>Viridiplantae</taxon>
        <taxon>Chlorophyta</taxon>
        <taxon>core chlorophytes</taxon>
        <taxon>Chlorophyceae</taxon>
        <taxon>CS clade</taxon>
        <taxon>Chlamydomonadales</taxon>
        <taxon>Tetrabaenaceae</taxon>
        <taxon>Tetrabaena</taxon>
    </lineage>
</organism>
<dbReference type="AlphaFoldDB" id="A0A2J7ZTY3"/>
<gene>
    <name evidence="1" type="ORF">TSOC_010178</name>
</gene>
<dbReference type="EMBL" id="PGGS01000470">
    <property type="protein sequence ID" value="PNH03731.1"/>
    <property type="molecule type" value="Genomic_DNA"/>
</dbReference>
<keyword evidence="2" id="KW-1185">Reference proteome</keyword>
<name>A0A2J7ZTY3_9CHLO</name>
<evidence type="ECO:0000313" key="2">
    <source>
        <dbReference type="Proteomes" id="UP000236333"/>
    </source>
</evidence>
<dbReference type="Proteomes" id="UP000236333">
    <property type="component" value="Unassembled WGS sequence"/>
</dbReference>
<protein>
    <submittedName>
        <fullName evidence="1">Uncharacterized protein</fullName>
    </submittedName>
</protein>